<feature type="compositionally biased region" description="Polar residues" evidence="1">
    <location>
        <begin position="1"/>
        <end position="13"/>
    </location>
</feature>
<evidence type="ECO:0000313" key="3">
    <source>
        <dbReference type="EMBL" id="NHO33542.1"/>
    </source>
</evidence>
<protein>
    <submittedName>
        <fullName evidence="3">Uncharacterized protein</fullName>
    </submittedName>
</protein>
<evidence type="ECO:0000313" key="4">
    <source>
        <dbReference type="Proteomes" id="UP000615326"/>
    </source>
</evidence>
<reference evidence="3 4" key="1">
    <citation type="journal article" date="2020" name="Int. J. Syst. Evol. Microbiol.">
        <title>Novel acetic acid bacteria from cider fermentations: Acetobacter conturbans sp. nov. and Acetobacter fallax sp. nov.</title>
        <authorList>
            <person name="Sombolestani A.S."/>
            <person name="Cleenwerck I."/>
            <person name="Cnockaert M."/>
            <person name="Borremans W."/>
            <person name="Wieme A.D."/>
            <person name="De Vuyst L."/>
            <person name="Vandamme P."/>
        </authorList>
    </citation>
    <scope>NUCLEOTIDE SEQUENCE [LARGE SCALE GENOMIC DNA]</scope>
    <source>
        <strain evidence="3 4">LMG 1637</strain>
    </source>
</reference>
<gene>
    <name evidence="3" type="ORF">GOB84_13440</name>
</gene>
<evidence type="ECO:0000256" key="1">
    <source>
        <dbReference type="SAM" id="MobiDB-lite"/>
    </source>
</evidence>
<comment type="caution">
    <text evidence="3">The sequence shown here is derived from an EMBL/GenBank/DDBJ whole genome shotgun (WGS) entry which is preliminary data.</text>
</comment>
<evidence type="ECO:0000256" key="2">
    <source>
        <dbReference type="SAM" id="Phobius"/>
    </source>
</evidence>
<keyword evidence="2" id="KW-1133">Transmembrane helix</keyword>
<organism evidence="3 4">
    <name type="scientific">Acetobacter fallax</name>
    <dbReference type="NCBI Taxonomy" id="1737473"/>
    <lineage>
        <taxon>Bacteria</taxon>
        <taxon>Pseudomonadati</taxon>
        <taxon>Pseudomonadota</taxon>
        <taxon>Alphaproteobacteria</taxon>
        <taxon>Acetobacterales</taxon>
        <taxon>Acetobacteraceae</taxon>
        <taxon>Acetobacter</taxon>
    </lineage>
</organism>
<feature type="region of interest" description="Disordered" evidence="1">
    <location>
        <begin position="1"/>
        <end position="27"/>
    </location>
</feature>
<proteinExistence type="predicted"/>
<dbReference type="RefSeq" id="WP_173578049.1">
    <property type="nucleotide sequence ID" value="NZ_WOSW01000031.1"/>
</dbReference>
<accession>A0ABX0KI04</accession>
<sequence length="111" mass="11607">MNDETTGQGTPPQSHADDHSKAYNDAEISGKTASVAQNDAAVLPHAEDGHADPVIPVAPAPVTVQSPTSDSNVMDRSGVKELVQMVGAMTFVTLLIAVGWHAAHYSGAWPY</sequence>
<dbReference type="EMBL" id="WOSW01000031">
    <property type="protein sequence ID" value="NHO33542.1"/>
    <property type="molecule type" value="Genomic_DNA"/>
</dbReference>
<feature type="compositionally biased region" description="Basic and acidic residues" evidence="1">
    <location>
        <begin position="15"/>
        <end position="24"/>
    </location>
</feature>
<name>A0ABX0KI04_9PROT</name>
<keyword evidence="2" id="KW-0812">Transmembrane</keyword>
<keyword evidence="2" id="KW-0472">Membrane</keyword>
<keyword evidence="4" id="KW-1185">Reference proteome</keyword>
<dbReference type="Proteomes" id="UP000615326">
    <property type="component" value="Unassembled WGS sequence"/>
</dbReference>
<feature type="transmembrane region" description="Helical" evidence="2">
    <location>
        <begin position="82"/>
        <end position="103"/>
    </location>
</feature>